<dbReference type="InterPro" id="IPR003774">
    <property type="entry name" value="AlgH-like"/>
</dbReference>
<dbReference type="HAMAP" id="MF_00758">
    <property type="entry name" value="UPF0301"/>
    <property type="match status" value="1"/>
</dbReference>
<evidence type="ECO:0000313" key="4">
    <source>
        <dbReference type="Proteomes" id="UP000003111"/>
    </source>
</evidence>
<dbReference type="Pfam" id="PF02622">
    <property type="entry name" value="DUF179"/>
    <property type="match status" value="1"/>
</dbReference>
<dbReference type="NCBIfam" id="NF001270">
    <property type="entry name" value="PRK00228.2-2"/>
    <property type="match status" value="1"/>
</dbReference>
<dbReference type="RefSeq" id="WP_007076944.1">
    <property type="nucleotide sequence ID" value="NZ_CM001024.1"/>
</dbReference>
<evidence type="ECO:0000256" key="1">
    <source>
        <dbReference type="ARBA" id="ARBA00009600"/>
    </source>
</evidence>
<gene>
    <name evidence="3" type="ORF">HMPREF0063_11852</name>
</gene>
<dbReference type="PANTHER" id="PTHR30327:SF1">
    <property type="entry name" value="UPF0301 PROTEIN YQGE"/>
    <property type="match status" value="1"/>
</dbReference>
<dbReference type="GO" id="GO:0005829">
    <property type="term" value="C:cytosol"/>
    <property type="evidence" value="ECO:0007669"/>
    <property type="project" value="TreeGrafter"/>
</dbReference>
<comment type="similarity">
    <text evidence="1 2">Belongs to the UPF0301 (AlgH) family.</text>
</comment>
<dbReference type="HOGENOM" id="CLU_057596_2_1_11"/>
<dbReference type="EMBL" id="ACLF03000006">
    <property type="protein sequence ID" value="EFQ82643.1"/>
    <property type="molecule type" value="Genomic_DNA"/>
</dbReference>
<dbReference type="PANTHER" id="PTHR30327">
    <property type="entry name" value="UNCHARACTERIZED PROTEIN YQGE"/>
    <property type="match status" value="1"/>
</dbReference>
<name>E2SDR6_9ACTN</name>
<evidence type="ECO:0000313" key="3">
    <source>
        <dbReference type="EMBL" id="EFQ82643.1"/>
    </source>
</evidence>
<dbReference type="Proteomes" id="UP000003111">
    <property type="component" value="Unassembled WGS sequence"/>
</dbReference>
<dbReference type="STRING" id="585531.HMPREF0063_11852"/>
<sequence>MDTMRGRLLVATSAIESGVFWRSVVYLIEHDADGALGVIVNRPLDADVDDVLPDWVDSVISPGCLFEGGPVAADAALALGILPESPPSDPPGWRRTDGLVGLVDLDAPPPAAGDFRGVRVFAGYAGWGPGQLEDEVAESSWMVVAADPEDLLSPHPDTLWRQVLRRQQDDLRFWSTYPDDPHDN</sequence>
<comment type="caution">
    <text evidence="3">The sequence shown here is derived from an EMBL/GenBank/DDBJ whole genome shotgun (WGS) entry which is preliminary data.</text>
</comment>
<dbReference type="eggNOG" id="COG1678">
    <property type="taxonomic scope" value="Bacteria"/>
</dbReference>
<keyword evidence="4" id="KW-1185">Reference proteome</keyword>
<proteinExistence type="inferred from homology"/>
<protein>
    <recommendedName>
        <fullName evidence="2">UPF0301 protein HMPREF0063_11852</fullName>
    </recommendedName>
</protein>
<evidence type="ECO:0000256" key="2">
    <source>
        <dbReference type="HAMAP-Rule" id="MF_00758"/>
    </source>
</evidence>
<accession>E2SDR6</accession>
<organism evidence="3 4">
    <name type="scientific">Aeromicrobium marinum DSM 15272</name>
    <dbReference type="NCBI Taxonomy" id="585531"/>
    <lineage>
        <taxon>Bacteria</taxon>
        <taxon>Bacillati</taxon>
        <taxon>Actinomycetota</taxon>
        <taxon>Actinomycetes</taxon>
        <taxon>Propionibacteriales</taxon>
        <taxon>Nocardioidaceae</taxon>
        <taxon>Aeromicrobium</taxon>
    </lineage>
</organism>
<dbReference type="Gene3D" id="3.40.1740.10">
    <property type="entry name" value="VC0467-like"/>
    <property type="match status" value="1"/>
</dbReference>
<dbReference type="SUPFAM" id="SSF143456">
    <property type="entry name" value="VC0467-like"/>
    <property type="match status" value="1"/>
</dbReference>
<reference evidence="3" key="1">
    <citation type="submission" date="2010-08" db="EMBL/GenBank/DDBJ databases">
        <authorList>
            <person name="Muzny D."/>
            <person name="Qin X."/>
            <person name="Buhay C."/>
            <person name="Dugan-Rocha S."/>
            <person name="Ding Y."/>
            <person name="Chen G."/>
            <person name="Hawes A."/>
            <person name="Holder M."/>
            <person name="Jhangiani S."/>
            <person name="Johnson A."/>
            <person name="Khan Z."/>
            <person name="Li Z."/>
            <person name="Liu W."/>
            <person name="Liu X."/>
            <person name="Perez L."/>
            <person name="Shen H."/>
            <person name="Wang Q."/>
            <person name="Watt J."/>
            <person name="Xi L."/>
            <person name="Xin Y."/>
            <person name="Zhou J."/>
            <person name="Deng J."/>
            <person name="Jiang H."/>
            <person name="Liu Y."/>
            <person name="Qu J."/>
            <person name="Song X.-Z."/>
            <person name="Zhang L."/>
            <person name="Villasana D."/>
            <person name="Johnson A."/>
            <person name="Liu J."/>
            <person name="Liyanage D."/>
            <person name="Lorensuhewa L."/>
            <person name="Robinson T."/>
            <person name="Song A."/>
            <person name="Song B.-B."/>
            <person name="Dinh H."/>
            <person name="Thornton R."/>
            <person name="Coyle M."/>
            <person name="Francisco L."/>
            <person name="Jackson L."/>
            <person name="Javaid M."/>
            <person name="Korchina V."/>
            <person name="Kovar C."/>
            <person name="Mata R."/>
            <person name="Mathew T."/>
            <person name="Ngo R."/>
            <person name="Nguyen L."/>
            <person name="Nguyen N."/>
            <person name="Okwuonu G."/>
            <person name="Ongeri F."/>
            <person name="Pham C."/>
            <person name="Simmons D."/>
            <person name="Wilczek-Boney K."/>
            <person name="Hale W."/>
            <person name="Jakkamsetti A."/>
            <person name="Pham P."/>
            <person name="Ruth R."/>
            <person name="San Lucas F."/>
            <person name="Warren J."/>
            <person name="Zhang J."/>
            <person name="Zhao Z."/>
            <person name="Zhou C."/>
            <person name="Zhu D."/>
            <person name="Lee S."/>
            <person name="Bess C."/>
            <person name="Blankenburg K."/>
            <person name="Forbes L."/>
            <person name="Fu Q."/>
            <person name="Gubbala S."/>
            <person name="Hirani K."/>
            <person name="Jayaseelan J.C."/>
            <person name="Lara F."/>
            <person name="Munidasa M."/>
            <person name="Palculict T."/>
            <person name="Patil S."/>
            <person name="Pu L.-L."/>
            <person name="Saada N."/>
            <person name="Tang L."/>
            <person name="Weissenberger G."/>
            <person name="Zhu Y."/>
            <person name="Hemphill L."/>
            <person name="Shang Y."/>
            <person name="Youmans B."/>
            <person name="Ayvaz T."/>
            <person name="Ross M."/>
            <person name="Santibanez J."/>
            <person name="Aqrawi P."/>
            <person name="Gross S."/>
            <person name="Joshi V."/>
            <person name="Fowler G."/>
            <person name="Nazareth L."/>
            <person name="Reid J."/>
            <person name="Worley K."/>
            <person name="Petrosino J."/>
            <person name="Highlander S."/>
            <person name="Gibbs R."/>
        </authorList>
    </citation>
    <scope>NUCLEOTIDE SEQUENCE [LARGE SCALE GENOMIC DNA]</scope>
    <source>
        <strain evidence="3">DSM 15272</strain>
    </source>
</reference>
<dbReference type="AlphaFoldDB" id="E2SDR6"/>
<dbReference type="OrthoDB" id="9807486at2"/>